<evidence type="ECO:0000256" key="1">
    <source>
        <dbReference type="SAM" id="SignalP"/>
    </source>
</evidence>
<name>A0A7T2GIX3_9SPHN</name>
<keyword evidence="1" id="KW-0732">Signal</keyword>
<dbReference type="NCBIfam" id="NF047636">
    <property type="entry name" value="CC_3452_fam"/>
    <property type="match status" value="1"/>
</dbReference>
<dbReference type="Proteomes" id="UP000594873">
    <property type="component" value="Chromosome"/>
</dbReference>
<feature type="chain" id="PRO_5033002691" evidence="1">
    <location>
        <begin position="20"/>
        <end position="94"/>
    </location>
</feature>
<dbReference type="KEGG" id="sflv:IC614_09565"/>
<dbReference type="InterPro" id="IPR058067">
    <property type="entry name" value="CC_3452-like"/>
</dbReference>
<dbReference type="Pfam" id="PF26624">
    <property type="entry name" value="DUF8200"/>
    <property type="match status" value="1"/>
</dbReference>
<keyword evidence="3" id="KW-1185">Reference proteome</keyword>
<evidence type="ECO:0000313" key="3">
    <source>
        <dbReference type="Proteomes" id="UP000594873"/>
    </source>
</evidence>
<feature type="signal peptide" evidence="1">
    <location>
        <begin position="1"/>
        <end position="19"/>
    </location>
</feature>
<organism evidence="2 3">
    <name type="scientific">Allosphingosinicella flava</name>
    <dbReference type="NCBI Taxonomy" id="2771430"/>
    <lineage>
        <taxon>Bacteria</taxon>
        <taxon>Pseudomonadati</taxon>
        <taxon>Pseudomonadota</taxon>
        <taxon>Alphaproteobacteria</taxon>
        <taxon>Sphingomonadales</taxon>
        <taxon>Sphingomonadaceae</taxon>
        <taxon>Allosphingosinicella</taxon>
    </lineage>
</organism>
<accession>A0A7T2GIX3</accession>
<evidence type="ECO:0000313" key="2">
    <source>
        <dbReference type="EMBL" id="QPQ54572.1"/>
    </source>
</evidence>
<proteinExistence type="predicted"/>
<gene>
    <name evidence="2" type="ORF">IC614_09565</name>
</gene>
<dbReference type="InterPro" id="IPR058513">
    <property type="entry name" value="DUF8200"/>
</dbReference>
<reference evidence="2 3" key="1">
    <citation type="submission" date="2020-11" db="EMBL/GenBank/DDBJ databases">
        <title>Genome seq and assembly of Sphingosinicella sp.</title>
        <authorList>
            <person name="Chhetri G."/>
        </authorList>
    </citation>
    <scope>NUCLEOTIDE SEQUENCE [LARGE SCALE GENOMIC DNA]</scope>
    <source>
        <strain evidence="2 3">UDD2</strain>
    </source>
</reference>
<sequence length="94" mass="9450">MRSFILSVALVASATPAAAHYVAVPVAKSAMKVPLGGVIWQCGDTGCTAGATTSRPETVCASFARKMGAVSAFAAGGRDFDAAALEKCNARAKS</sequence>
<dbReference type="EMBL" id="CP065592">
    <property type="protein sequence ID" value="QPQ54572.1"/>
    <property type="molecule type" value="Genomic_DNA"/>
</dbReference>
<protein>
    <submittedName>
        <fullName evidence="2">Uncharacterized protein</fullName>
    </submittedName>
</protein>
<dbReference type="AlphaFoldDB" id="A0A7T2GIX3"/>
<dbReference type="RefSeq" id="WP_200971098.1">
    <property type="nucleotide sequence ID" value="NZ_CP065592.1"/>
</dbReference>